<protein>
    <submittedName>
        <fullName evidence="1">Putative baseplate assembly protein</fullName>
    </submittedName>
</protein>
<dbReference type="EMBL" id="RAWB01000660">
    <property type="protein sequence ID" value="RKH42831.1"/>
    <property type="molecule type" value="Genomic_DNA"/>
</dbReference>
<evidence type="ECO:0000313" key="2">
    <source>
        <dbReference type="Proteomes" id="UP000272888"/>
    </source>
</evidence>
<sequence>MPRPPYILDARTSDDVYADALRLAKVYLPQWAGFWPAGSPQYFATDDPGLVVLKLLAQLHSTLGTQLNRAPDKHFLTFLDFFGVELRGPQAARVPLTFTLADGSGPVEIPPNTQVASEADANLLFETTRPLVALPARLVAGYMLAPAADTYSEVTSLVGSPDTGAPVATPLAHVLSLGSATLFQQSTPVEELSITLQGVNLFQADFARWTDGAGTPLRPRFSPERYDTLTASFTSFSQTTASQVGGQTSFWISVRPSEDVRIRSADAEILPQISNISATVRSPRLQAEATYTNGTAVDLTKGGYPFGQMPAVEDAFYIASTDVFSRVGAAISLDFEATSISPPTPVRLAWESWDDGWQPLDVLDGTDALTHSGRVSFTCPPMSLATINGRTSRWMRARIASGGYGLPGGIVVVKSAQYVVDDLIGPYVTDKGEVLDILQEHDLNFGYEYQPPSYVPPYVASLRLRYELTERPELALTRNGFTDAPLELLPYQPVPEQESAWYLGFAPEDFLAHVRGRTLSLLVLLPTTRSGTDVPPAASAAAPTWSAFDGSTWRALKVQDGTNVFTTTGIVKLEIPSWMTSSPAFGQVLAWLRLSAPEDDPTRLPPLQGIVPNPVDAVNGVLWTHEVLGSGTGGPGVTLEFPRKPVLEGQTVQVFEQTPIAPQTVPGGQPLAAVAGPRTWVTWTEVSSFSFSSATDRHYLLDHASGMLTFGDGVRGMAPPPGENNIQASQYRSGGGLGGNQPALTLTQLQRARPEIDSVTNVLPSRGGTGADTLDALRTLGPRRLKARDRAVSAGDFATLALTSSQRVARATAYAELDGRLFVAVVPREPADLQPTVSSDLVEEVGEYLRARAPFVVADTLDVVGPEYVPIDVFVRAVLEPGEQEALIRERMTALLALFFAPLGGPGHEAGWDFGATVHAADVAQALEAVPGVMVIDGVTLAGGLASLPLVRAWLPTVGTVTLEVNHGG</sequence>
<keyword evidence="2" id="KW-1185">Reference proteome</keyword>
<name>A0A3A8NKZ4_9BACT</name>
<dbReference type="InterPro" id="IPR011749">
    <property type="entry name" value="CHP02243"/>
</dbReference>
<dbReference type="NCBIfam" id="TIGR02243">
    <property type="entry name" value="putative baseplate assembly protein"/>
    <property type="match status" value="1"/>
</dbReference>
<evidence type="ECO:0000313" key="1">
    <source>
        <dbReference type="EMBL" id="RKH42831.1"/>
    </source>
</evidence>
<proteinExistence type="predicted"/>
<dbReference type="Proteomes" id="UP000272888">
    <property type="component" value="Unassembled WGS sequence"/>
</dbReference>
<gene>
    <name evidence="1" type="ORF">D7V93_37540</name>
</gene>
<dbReference type="AlphaFoldDB" id="A0A3A8NKZ4"/>
<accession>A0A3A8NKZ4</accession>
<dbReference type="RefSeq" id="WP_120647903.1">
    <property type="nucleotide sequence ID" value="NZ_RAWB01000660.1"/>
</dbReference>
<organism evidence="1 2">
    <name type="scientific">Corallococcus llansteffanensis</name>
    <dbReference type="NCBI Taxonomy" id="2316731"/>
    <lineage>
        <taxon>Bacteria</taxon>
        <taxon>Pseudomonadati</taxon>
        <taxon>Myxococcota</taxon>
        <taxon>Myxococcia</taxon>
        <taxon>Myxococcales</taxon>
        <taxon>Cystobacterineae</taxon>
        <taxon>Myxococcaceae</taxon>
        <taxon>Corallococcus</taxon>
    </lineage>
</organism>
<comment type="caution">
    <text evidence="1">The sequence shown here is derived from an EMBL/GenBank/DDBJ whole genome shotgun (WGS) entry which is preliminary data.</text>
</comment>
<reference evidence="2" key="1">
    <citation type="submission" date="2018-09" db="EMBL/GenBank/DDBJ databases">
        <authorList>
            <person name="Livingstone P.G."/>
            <person name="Whitworth D.E."/>
        </authorList>
    </citation>
    <scope>NUCLEOTIDE SEQUENCE [LARGE SCALE GENOMIC DNA]</scope>
    <source>
        <strain evidence="2">CA051B</strain>
    </source>
</reference>